<dbReference type="OrthoDB" id="4070605at2759"/>
<feature type="compositionally biased region" description="Low complexity" evidence="1">
    <location>
        <begin position="476"/>
        <end position="491"/>
    </location>
</feature>
<keyword evidence="3" id="KW-1185">Reference proteome</keyword>
<dbReference type="EMBL" id="BIMX01000033">
    <property type="protein sequence ID" value="GCF01465.1"/>
    <property type="molecule type" value="Genomic_DNA"/>
</dbReference>
<sequence length="701" mass="77677">MELDGSNGPFGQSKSPKVEVTAQSSLFLISYTDVPSLSSKWQISVFIDIPTIDFYKDELANSKLSRFNKQFKLQNLKENIFKSFTGGNEEFWNQWVAQCDQGDHKFVMRVSSSGSLRYVETIRFLVESVYQKLQMHQERLRVEFWLDASPTSHKWFTTFLNPRLLQSGIVRFNHVSTQANTMPSSPFKEYYSLLSKKFEDSQSSDEESQPIDSIVIVTNSTGVRALLTILSDRPLTNFISRESIEMLHDSALKKARGPSDEEDTPLKRESSSLLSFQNQLITSNKDKSVRVRSLSLNRRASVATPPSVKQQRMEHATPADQDEAAYENQLDISDEEDDDDDENESNSDKIDDDDDDGISFNVPSKLSHTRSSDFIAGGWNAGMNGRVRSLSLMDPPLRKPFSTTQGGGLPLSMTNTGDETSSGDNMRITNIYVHDGDFQDSTDPSSTAVKKPRKKPNRLPSRQSSANGLIPPEFYSRISSPSTSASSSNTSLQNFSIAPGTFSKMAPTGVTNQGSGNTDSLFEKNLINKSFEETRKSNLLDSIIEKLRNQDQHPDKNGLALNFVSNKTIPSQILDEEDLLMSGAGGVNINRNFSVEQISNEDDHSNSTVVPSQSKGTVDKEEESANTIAPPKVALDLSKIKLYDDDPAPPSTPSQPQETPAASSSSNDRARPKYKKAVTLDLYGDDDLENSGGWVLGGNSR</sequence>
<feature type="region of interest" description="Disordered" evidence="1">
    <location>
        <begin position="598"/>
        <end position="701"/>
    </location>
</feature>
<evidence type="ECO:0000313" key="2">
    <source>
        <dbReference type="EMBL" id="GCF01465.1"/>
    </source>
</evidence>
<comment type="caution">
    <text evidence="2">The sequence shown here is derived from an EMBL/GenBank/DDBJ whole genome shotgun (WGS) entry which is preliminary data.</text>
</comment>
<protein>
    <submittedName>
        <fullName evidence="2">Uncharacterized protein</fullName>
    </submittedName>
</protein>
<evidence type="ECO:0000313" key="3">
    <source>
        <dbReference type="Proteomes" id="UP000301737"/>
    </source>
</evidence>
<accession>A0A4C2EBC1</accession>
<organism evidence="2 3">
    <name type="scientific">Zygosaccharomyces mellis</name>
    <dbReference type="NCBI Taxonomy" id="42258"/>
    <lineage>
        <taxon>Eukaryota</taxon>
        <taxon>Fungi</taxon>
        <taxon>Dikarya</taxon>
        <taxon>Ascomycota</taxon>
        <taxon>Saccharomycotina</taxon>
        <taxon>Saccharomycetes</taxon>
        <taxon>Saccharomycetales</taxon>
        <taxon>Saccharomycetaceae</taxon>
        <taxon>Zygosaccharomyces</taxon>
    </lineage>
</organism>
<proteinExistence type="predicted"/>
<feature type="compositionally biased region" description="Polar residues" evidence="1">
    <location>
        <begin position="439"/>
        <end position="448"/>
    </location>
</feature>
<dbReference type="Proteomes" id="UP000301737">
    <property type="component" value="Unassembled WGS sequence"/>
</dbReference>
<gene>
    <name evidence="2" type="ORF">ZYGM_001002</name>
</gene>
<feature type="compositionally biased region" description="Polar residues" evidence="1">
    <location>
        <begin position="412"/>
        <end position="428"/>
    </location>
</feature>
<feature type="region of interest" description="Disordered" evidence="1">
    <location>
        <begin position="252"/>
        <end position="273"/>
    </location>
</feature>
<reference evidence="2 3" key="1">
    <citation type="submission" date="2019-01" db="EMBL/GenBank/DDBJ databases">
        <title>Draft Genome Sequencing of Zygosaccharomyces mellis Ca-7.</title>
        <authorList>
            <person name="Shiwa Y."/>
            <person name="Kanesaki Y."/>
            <person name="Ishige T."/>
            <person name="Mura K."/>
            <person name="Hori T."/>
            <person name="Tamura T."/>
        </authorList>
    </citation>
    <scope>NUCLEOTIDE SEQUENCE [LARGE SCALE GENOMIC DNA]</scope>
    <source>
        <strain evidence="2 3">Ca-7</strain>
    </source>
</reference>
<feature type="compositionally biased region" description="Acidic residues" evidence="1">
    <location>
        <begin position="332"/>
        <end position="357"/>
    </location>
</feature>
<evidence type="ECO:0000256" key="1">
    <source>
        <dbReference type="SAM" id="MobiDB-lite"/>
    </source>
</evidence>
<name>A0A4C2EBC1_9SACH</name>
<feature type="compositionally biased region" description="Polar residues" evidence="1">
    <location>
        <begin position="606"/>
        <end position="616"/>
    </location>
</feature>
<dbReference type="AlphaFoldDB" id="A0A4C2EBC1"/>
<feature type="region of interest" description="Disordered" evidence="1">
    <location>
        <begin position="400"/>
        <end position="491"/>
    </location>
</feature>
<feature type="region of interest" description="Disordered" evidence="1">
    <location>
        <begin position="297"/>
        <end position="379"/>
    </location>
</feature>